<dbReference type="Gene3D" id="3.40.50.2300">
    <property type="match status" value="1"/>
</dbReference>
<dbReference type="CDD" id="cd16432">
    <property type="entry name" value="CheB_Rec"/>
    <property type="match status" value="1"/>
</dbReference>
<evidence type="ECO:0000256" key="2">
    <source>
        <dbReference type="ARBA" id="ARBA00022801"/>
    </source>
</evidence>
<dbReference type="Pfam" id="PF00072">
    <property type="entry name" value="Response_reg"/>
    <property type="match status" value="1"/>
</dbReference>
<dbReference type="CDD" id="cd17541">
    <property type="entry name" value="REC_CheB-like"/>
    <property type="match status" value="1"/>
</dbReference>
<dbReference type="GO" id="GO:0008984">
    <property type="term" value="F:protein-glutamate methylesterase activity"/>
    <property type="evidence" value="ECO:0007669"/>
    <property type="project" value="UniProtKB-UniRule"/>
</dbReference>
<evidence type="ECO:0000313" key="10">
    <source>
        <dbReference type="Proteomes" id="UP000254925"/>
    </source>
</evidence>
<dbReference type="SMART" id="SM00448">
    <property type="entry name" value="REC"/>
    <property type="match status" value="1"/>
</dbReference>
<dbReference type="PROSITE" id="PS50122">
    <property type="entry name" value="CHEB"/>
    <property type="match status" value="1"/>
</dbReference>
<evidence type="ECO:0000256" key="1">
    <source>
        <dbReference type="ARBA" id="ARBA00022500"/>
    </source>
</evidence>
<name>A0A370HQ45_9HYPH</name>
<dbReference type="RefSeq" id="WP_425374259.1">
    <property type="nucleotide sequence ID" value="NZ_QQBB01000002.1"/>
</dbReference>
<dbReference type="InterPro" id="IPR035909">
    <property type="entry name" value="CheB_C"/>
</dbReference>
<dbReference type="AlphaFoldDB" id="A0A370HQ45"/>
<dbReference type="PANTHER" id="PTHR42872:SF3">
    <property type="entry name" value="PROTEIN-GLUTAMATE METHYLESTERASE_PROTEIN-GLUTAMINE GLUTAMINASE 1"/>
    <property type="match status" value="1"/>
</dbReference>
<comment type="domain">
    <text evidence="4">Contains a C-terminal catalytic domain, and an N-terminal region which modulates catalytic activity.</text>
</comment>
<dbReference type="InterPro" id="IPR008248">
    <property type="entry name" value="CheB-like"/>
</dbReference>
<dbReference type="EC" id="3.5.1.44" evidence="4"/>
<dbReference type="NCBIfam" id="NF001965">
    <property type="entry name" value="PRK00742.1"/>
    <property type="match status" value="1"/>
</dbReference>
<keyword evidence="2 4" id="KW-0378">Hydrolase</keyword>
<dbReference type="PROSITE" id="PS50110">
    <property type="entry name" value="RESPONSE_REGULATORY"/>
    <property type="match status" value="1"/>
</dbReference>
<organism evidence="9 10">
    <name type="scientific">Microvirga subterranea</name>
    <dbReference type="NCBI Taxonomy" id="186651"/>
    <lineage>
        <taxon>Bacteria</taxon>
        <taxon>Pseudomonadati</taxon>
        <taxon>Pseudomonadota</taxon>
        <taxon>Alphaproteobacteria</taxon>
        <taxon>Hyphomicrobiales</taxon>
        <taxon>Methylobacteriaceae</taxon>
        <taxon>Microvirga</taxon>
    </lineage>
</organism>
<comment type="catalytic activity">
    <reaction evidence="3 4">
        <text>[protein]-L-glutamate 5-O-methyl ester + H2O = L-glutamyl-[protein] + methanol + H(+)</text>
        <dbReference type="Rhea" id="RHEA:23236"/>
        <dbReference type="Rhea" id="RHEA-COMP:10208"/>
        <dbReference type="Rhea" id="RHEA-COMP:10311"/>
        <dbReference type="ChEBI" id="CHEBI:15377"/>
        <dbReference type="ChEBI" id="CHEBI:15378"/>
        <dbReference type="ChEBI" id="CHEBI:17790"/>
        <dbReference type="ChEBI" id="CHEBI:29973"/>
        <dbReference type="ChEBI" id="CHEBI:82795"/>
        <dbReference type="EC" id="3.1.1.61"/>
    </reaction>
</comment>
<dbReference type="Pfam" id="PF01339">
    <property type="entry name" value="CheB_methylest"/>
    <property type="match status" value="1"/>
</dbReference>
<dbReference type="InterPro" id="IPR011006">
    <property type="entry name" value="CheY-like_superfamily"/>
</dbReference>
<dbReference type="InterPro" id="IPR001789">
    <property type="entry name" value="Sig_transdc_resp-reg_receiver"/>
</dbReference>
<dbReference type="EMBL" id="QQBB01000002">
    <property type="protein sequence ID" value="RDI60617.1"/>
    <property type="molecule type" value="Genomic_DNA"/>
</dbReference>
<dbReference type="PANTHER" id="PTHR42872">
    <property type="entry name" value="PROTEIN-GLUTAMATE METHYLESTERASE/PROTEIN-GLUTAMINE GLUTAMINASE"/>
    <property type="match status" value="1"/>
</dbReference>
<keyword evidence="10" id="KW-1185">Reference proteome</keyword>
<dbReference type="Proteomes" id="UP000254925">
    <property type="component" value="Unassembled WGS sequence"/>
</dbReference>
<feature type="domain" description="CheB-type methylesterase" evidence="8">
    <location>
        <begin position="167"/>
        <end position="361"/>
    </location>
</feature>
<dbReference type="InterPro" id="IPR000673">
    <property type="entry name" value="Sig_transdc_resp-reg_Me-estase"/>
</dbReference>
<accession>A0A370HQ45</accession>
<dbReference type="GO" id="GO:0006935">
    <property type="term" value="P:chemotaxis"/>
    <property type="evidence" value="ECO:0007669"/>
    <property type="project" value="UniProtKB-UniRule"/>
</dbReference>
<dbReference type="GO" id="GO:0000156">
    <property type="term" value="F:phosphorelay response regulator activity"/>
    <property type="evidence" value="ECO:0007669"/>
    <property type="project" value="InterPro"/>
</dbReference>
<comment type="subcellular location">
    <subcellularLocation>
        <location evidence="4">Cytoplasm</location>
    </subcellularLocation>
</comment>
<keyword evidence="4 6" id="KW-0597">Phosphoprotein</keyword>
<evidence type="ECO:0000259" key="7">
    <source>
        <dbReference type="PROSITE" id="PS50110"/>
    </source>
</evidence>
<dbReference type="HAMAP" id="MF_00099">
    <property type="entry name" value="CheB_chemtxs"/>
    <property type="match status" value="1"/>
</dbReference>
<dbReference type="EC" id="3.1.1.61" evidence="4"/>
<evidence type="ECO:0000259" key="8">
    <source>
        <dbReference type="PROSITE" id="PS50122"/>
    </source>
</evidence>
<evidence type="ECO:0000256" key="4">
    <source>
        <dbReference type="HAMAP-Rule" id="MF_00099"/>
    </source>
</evidence>
<keyword evidence="4" id="KW-0963">Cytoplasm</keyword>
<comment type="catalytic activity">
    <reaction evidence="4">
        <text>L-glutaminyl-[protein] + H2O = L-glutamyl-[protein] + NH4(+)</text>
        <dbReference type="Rhea" id="RHEA:16441"/>
        <dbReference type="Rhea" id="RHEA-COMP:10207"/>
        <dbReference type="Rhea" id="RHEA-COMP:10208"/>
        <dbReference type="ChEBI" id="CHEBI:15377"/>
        <dbReference type="ChEBI" id="CHEBI:28938"/>
        <dbReference type="ChEBI" id="CHEBI:29973"/>
        <dbReference type="ChEBI" id="CHEBI:30011"/>
        <dbReference type="EC" id="3.5.1.44"/>
    </reaction>
</comment>
<gene>
    <name evidence="4" type="primary">cheB</name>
    <name evidence="9" type="ORF">DES45_1023</name>
</gene>
<evidence type="ECO:0000256" key="6">
    <source>
        <dbReference type="PROSITE-ProRule" id="PRU00169"/>
    </source>
</evidence>
<evidence type="ECO:0000256" key="3">
    <source>
        <dbReference type="ARBA" id="ARBA00048267"/>
    </source>
</evidence>
<dbReference type="SUPFAM" id="SSF52738">
    <property type="entry name" value="Methylesterase CheB, C-terminal domain"/>
    <property type="match status" value="1"/>
</dbReference>
<protein>
    <recommendedName>
        <fullName evidence="4">Protein-glutamate methylesterase/protein-glutamine glutaminase</fullName>
        <ecNumber evidence="4">3.1.1.61</ecNumber>
        <ecNumber evidence="4">3.5.1.44</ecNumber>
    </recommendedName>
</protein>
<feature type="domain" description="Response regulatory" evidence="7">
    <location>
        <begin position="18"/>
        <end position="136"/>
    </location>
</feature>
<dbReference type="GO" id="GO:0050568">
    <property type="term" value="F:protein-glutamine glutaminase activity"/>
    <property type="evidence" value="ECO:0007669"/>
    <property type="project" value="UniProtKB-UniRule"/>
</dbReference>
<comment type="similarity">
    <text evidence="4">Belongs to the CheB family.</text>
</comment>
<feature type="active site" evidence="4 5">
    <location>
        <position position="207"/>
    </location>
</feature>
<feature type="active site" evidence="4 5">
    <location>
        <position position="303"/>
    </location>
</feature>
<feature type="active site" evidence="4 5">
    <location>
        <position position="179"/>
    </location>
</feature>
<feature type="modified residue" description="4-aspartylphosphate" evidence="4 6">
    <location>
        <position position="69"/>
    </location>
</feature>
<keyword evidence="1 4" id="KW-0145">Chemotaxis</keyword>
<comment type="function">
    <text evidence="4">Involved in chemotaxis. Part of a chemotaxis signal transduction system that modulates chemotaxis in response to various stimuli. Catalyzes the demethylation of specific methylglutamate residues introduced into the chemoreceptors (methyl-accepting chemotaxis proteins or MCP) by CheR. Also mediates the irreversible deamidation of specific glutamine residues to glutamic acid.</text>
</comment>
<dbReference type="GO" id="GO:0005737">
    <property type="term" value="C:cytoplasm"/>
    <property type="evidence" value="ECO:0007669"/>
    <property type="project" value="UniProtKB-SubCell"/>
</dbReference>
<reference evidence="9 10" key="1">
    <citation type="submission" date="2018-07" db="EMBL/GenBank/DDBJ databases">
        <title>Genomic Encyclopedia of Type Strains, Phase IV (KMG-IV): sequencing the most valuable type-strain genomes for metagenomic binning, comparative biology and taxonomic classification.</title>
        <authorList>
            <person name="Goeker M."/>
        </authorList>
    </citation>
    <scope>NUCLEOTIDE SEQUENCE [LARGE SCALE GENOMIC DNA]</scope>
    <source>
        <strain evidence="9 10">DSM 14364</strain>
    </source>
</reference>
<dbReference type="Gene3D" id="3.40.50.180">
    <property type="entry name" value="Methylesterase CheB, C-terminal domain"/>
    <property type="match status" value="1"/>
</dbReference>
<evidence type="ECO:0000256" key="5">
    <source>
        <dbReference type="PROSITE-ProRule" id="PRU00050"/>
    </source>
</evidence>
<sequence length="363" mass="38090">MIAESASLTSPAGSPRTRVMVVDDSVVIRGLVARWINETGQFDVVTTAANGRIAVDALERFEPDIVLLDLEMPELDGVAALPLILKRRPGTKVIVVSTLTRRNAEISVKCLSLGAVDYLAKPESQREKSTSDDFRRDLIEKLKAHAGSRARPVRLAATSTRPAFKPILSRPKVLLIGASTGGPRAVEQVLGGLGAAIQKVPILIVQHMPPMFTAVFADHLRAQFGVRACEPRDGEPLVPGTIFIAPGGRHMGLSGTSSGALIRLDDGPAENFCRPAVDVLFRDAASIFGNSALAVILTGMGSDGTHGSRSVVQAGGTVLAQDEATSTVWGMPGSVAKAGLAQDILPLEAIGPVLKGHITGSTP</sequence>
<dbReference type="PIRSF" id="PIRSF000876">
    <property type="entry name" value="RR_chemtxs_CheB"/>
    <property type="match status" value="1"/>
</dbReference>
<comment type="caution">
    <text evidence="9">The sequence shown here is derived from an EMBL/GenBank/DDBJ whole genome shotgun (WGS) entry which is preliminary data.</text>
</comment>
<dbReference type="SUPFAM" id="SSF52172">
    <property type="entry name" value="CheY-like"/>
    <property type="match status" value="1"/>
</dbReference>
<comment type="PTM">
    <text evidence="4">Phosphorylated by CheA. Phosphorylation of the N-terminal regulatory domain activates the methylesterase activity.</text>
</comment>
<evidence type="ECO:0000313" key="9">
    <source>
        <dbReference type="EMBL" id="RDI60617.1"/>
    </source>
</evidence>
<proteinExistence type="inferred from homology"/>